<comment type="similarity">
    <text evidence="4">Belongs to the peptidase C19 family.</text>
</comment>
<evidence type="ECO:0000256" key="4">
    <source>
        <dbReference type="ARBA" id="ARBA00009085"/>
    </source>
</evidence>
<feature type="compositionally biased region" description="Polar residues" evidence="14">
    <location>
        <begin position="450"/>
        <end position="468"/>
    </location>
</feature>
<dbReference type="GO" id="GO:0046872">
    <property type="term" value="F:metal ion binding"/>
    <property type="evidence" value="ECO:0007669"/>
    <property type="project" value="UniProtKB-KW"/>
</dbReference>
<reference evidence="17" key="2">
    <citation type="submission" date="2022-06" db="UniProtKB">
        <authorList>
            <consortium name="EnsemblMetazoa"/>
        </authorList>
    </citation>
    <scope>IDENTIFICATION</scope>
    <source>
        <strain evidence="17">PS312</strain>
    </source>
</reference>
<evidence type="ECO:0000256" key="14">
    <source>
        <dbReference type="SAM" id="MobiDB-lite"/>
    </source>
</evidence>
<evidence type="ECO:0000256" key="13">
    <source>
        <dbReference type="ARBA" id="ARBA00022833"/>
    </source>
</evidence>
<dbReference type="InterPro" id="IPR038765">
    <property type="entry name" value="Papain-like_cys_pep_sf"/>
</dbReference>
<keyword evidence="13" id="KW-0862">Zinc</keyword>
<keyword evidence="6" id="KW-0963">Cytoplasm</keyword>
<evidence type="ECO:0000256" key="8">
    <source>
        <dbReference type="ARBA" id="ARBA00022670"/>
    </source>
</evidence>
<feature type="domain" description="USP" evidence="15">
    <location>
        <begin position="911"/>
        <end position="1266"/>
    </location>
</feature>
<dbReference type="PROSITE" id="PS50245">
    <property type="entry name" value="CAP_GLY_2"/>
    <property type="match status" value="1"/>
</dbReference>
<feature type="compositionally biased region" description="Polar residues" evidence="14">
    <location>
        <begin position="503"/>
        <end position="512"/>
    </location>
</feature>
<evidence type="ECO:0000256" key="6">
    <source>
        <dbReference type="ARBA" id="ARBA00022490"/>
    </source>
</evidence>
<comment type="catalytic activity">
    <reaction evidence="1">
        <text>Thiol-dependent hydrolysis of ester, thioester, amide, peptide and isopeptide bonds formed by the C-terminal Gly of ubiquitin (a 76-residue protein attached to proteins as an intracellular targeting signal).</text>
        <dbReference type="EC" id="3.4.19.12"/>
    </reaction>
</comment>
<dbReference type="InterPro" id="IPR001394">
    <property type="entry name" value="Peptidase_C19_UCH"/>
</dbReference>
<keyword evidence="9" id="KW-0479">Metal-binding</keyword>
<reference evidence="18" key="1">
    <citation type="journal article" date="2008" name="Nat. Genet.">
        <title>The Pristionchus pacificus genome provides a unique perspective on nematode lifestyle and parasitism.</title>
        <authorList>
            <person name="Dieterich C."/>
            <person name="Clifton S.W."/>
            <person name="Schuster L.N."/>
            <person name="Chinwalla A."/>
            <person name="Delehaunty K."/>
            <person name="Dinkelacker I."/>
            <person name="Fulton L."/>
            <person name="Fulton R."/>
            <person name="Godfrey J."/>
            <person name="Minx P."/>
            <person name="Mitreva M."/>
            <person name="Roeseler W."/>
            <person name="Tian H."/>
            <person name="Witte H."/>
            <person name="Yang S.P."/>
            <person name="Wilson R.K."/>
            <person name="Sommer R.J."/>
        </authorList>
    </citation>
    <scope>NUCLEOTIDE SEQUENCE [LARGE SCALE GENOMIC DNA]</scope>
    <source>
        <strain evidence="18">PS312</strain>
    </source>
</reference>
<feature type="region of interest" description="Disordered" evidence="14">
    <location>
        <begin position="656"/>
        <end position="762"/>
    </location>
</feature>
<feature type="region of interest" description="Disordered" evidence="14">
    <location>
        <begin position="537"/>
        <end position="557"/>
    </location>
</feature>
<accession>A0A8R1U988</accession>
<evidence type="ECO:0000256" key="1">
    <source>
        <dbReference type="ARBA" id="ARBA00000707"/>
    </source>
</evidence>
<dbReference type="GO" id="GO:0005813">
    <property type="term" value="C:centrosome"/>
    <property type="evidence" value="ECO:0007669"/>
    <property type="project" value="UniProtKB-SubCell"/>
</dbReference>
<dbReference type="EC" id="3.4.19.12" evidence="5"/>
<evidence type="ECO:0000256" key="9">
    <source>
        <dbReference type="ARBA" id="ARBA00022723"/>
    </source>
</evidence>
<dbReference type="InterPro" id="IPR036859">
    <property type="entry name" value="CAP-Gly_dom_sf"/>
</dbReference>
<keyword evidence="8" id="KW-0645">Protease</keyword>
<evidence type="ECO:0000256" key="12">
    <source>
        <dbReference type="ARBA" id="ARBA00022807"/>
    </source>
</evidence>
<dbReference type="GO" id="GO:0005829">
    <property type="term" value="C:cytosol"/>
    <property type="evidence" value="ECO:0000318"/>
    <property type="project" value="GO_Central"/>
</dbReference>
<feature type="compositionally biased region" description="Basic and acidic residues" evidence="14">
    <location>
        <begin position="667"/>
        <end position="698"/>
    </location>
</feature>
<evidence type="ECO:0000313" key="17">
    <source>
        <dbReference type="EnsemblMetazoa" id="PPA10280.1"/>
    </source>
</evidence>
<dbReference type="Gene3D" id="2.30.30.190">
    <property type="entry name" value="CAP Gly-rich-like domain"/>
    <property type="match status" value="1"/>
</dbReference>
<keyword evidence="11" id="KW-0378">Hydrolase</keyword>
<gene>
    <name evidence="17" type="primary">WBGene00099834</name>
</gene>
<evidence type="ECO:0000256" key="11">
    <source>
        <dbReference type="ARBA" id="ARBA00022801"/>
    </source>
</evidence>
<protein>
    <recommendedName>
        <fullName evidence="5">ubiquitinyl hydrolase 1</fullName>
        <ecNumber evidence="5">3.4.19.12</ecNumber>
    </recommendedName>
</protein>
<dbReference type="InterPro" id="IPR000938">
    <property type="entry name" value="CAP-Gly_domain"/>
</dbReference>
<dbReference type="OrthoDB" id="6287070at2759"/>
<dbReference type="GO" id="GO:0006508">
    <property type="term" value="P:proteolysis"/>
    <property type="evidence" value="ECO:0007669"/>
    <property type="project" value="UniProtKB-KW"/>
</dbReference>
<evidence type="ECO:0000256" key="3">
    <source>
        <dbReference type="ARBA" id="ARBA00004556"/>
    </source>
</evidence>
<proteinExistence type="inferred from homology"/>
<evidence type="ECO:0000256" key="10">
    <source>
        <dbReference type="ARBA" id="ARBA00022786"/>
    </source>
</evidence>
<dbReference type="GO" id="GO:0061578">
    <property type="term" value="F:K63-linked deubiquitinase activity"/>
    <property type="evidence" value="ECO:0000318"/>
    <property type="project" value="GO_Central"/>
</dbReference>
<dbReference type="SUPFAM" id="SSF54001">
    <property type="entry name" value="Cysteine proteinases"/>
    <property type="match status" value="1"/>
</dbReference>
<evidence type="ECO:0000256" key="7">
    <source>
        <dbReference type="ARBA" id="ARBA00022553"/>
    </source>
</evidence>
<name>A0A8R1U988_PRIPA</name>
<dbReference type="GO" id="GO:0048471">
    <property type="term" value="C:perinuclear region of cytoplasm"/>
    <property type="evidence" value="ECO:0007669"/>
    <property type="project" value="UniProtKB-SubCell"/>
</dbReference>
<dbReference type="PANTHER" id="PTHR11830">
    <property type="entry name" value="40S RIBOSOMAL PROTEIN S3A"/>
    <property type="match status" value="1"/>
</dbReference>
<evidence type="ECO:0000259" key="16">
    <source>
        <dbReference type="PROSITE" id="PS50245"/>
    </source>
</evidence>
<feature type="compositionally biased region" description="Pro residues" evidence="14">
    <location>
        <begin position="490"/>
        <end position="500"/>
    </location>
</feature>
<evidence type="ECO:0000256" key="2">
    <source>
        <dbReference type="ARBA" id="ARBA00004300"/>
    </source>
</evidence>
<keyword evidence="12" id="KW-0788">Thiol protease</keyword>
<comment type="subcellular location">
    <subcellularLocation>
        <location evidence="2">Cytoplasm</location>
        <location evidence="2">Cytoskeleton</location>
        <location evidence="2">Microtubule organizing center</location>
        <location evidence="2">Centrosome</location>
    </subcellularLocation>
    <subcellularLocation>
        <location evidence="3">Cytoplasm</location>
        <location evidence="3">Perinuclear region</location>
    </subcellularLocation>
</comment>
<sequence length="1288" mass="146363">SEFAPWLNTVTFKQTTEEGNSLYFSFTSLIGRCLVLTLLMDGWERIDSNTDSDMIWACQSTVLDHYEQHPRSNNIQENVFESSLGRNADGNRPLGLKENAWNSNGKSGRDVGKLIDVDTPTSSSEEDEEDELKYRLLLKKIDGKKILLKRLETDGTPTASRKIVIEDEDYVIEKGTIVRELDDSNDEKRIIDLLTKTRGWCTPIASIDIKNAYGIVSEGYLTKLTMEEVRILRPIPIEYRYDLHHDFARFSFIRHLKEGDEVEIKDDKSNEMRRGFISSRDRDDRGDYSFSVTMQRGFSPPRERRIEVDSRNPYRFYDDYEGNEHEGSMVYRVSSDRLFAPIRRIDPPSRMNMERVRMRTPSPPREKKISVRVLDSPPAYELVNLIDIQENRDGLYHQDSDGEWYLQEEPQKRVSGRRGNKSPVPSRERNIPIRIIDSPTDAVVGGGNRTEVNNQGLYRNLNNESNWNTGGQGKPPPTKPRTKFDFDPRANPPALIPSLPPSYYQSNQSTGRDPSRGIGRTNGTENYVRHVQEEDWKMNPSHSRPNGGIMREEEREKKKDKEIATSTFQLDAFHGWAAGDRCQWSNDGKTNEATVRWIGRLRGHNSVYAGLEFDEAVGQGTGMYQGKELFDTPPNHAGFVMISTISPLLIPIASNAHPSTFQTQNQTRDRQNRQRENGMRMEDGSHAFHKSYPVEDQVRNISPPRDVSISGQGAMVPPRYDIPPSTSSGSSSSARHRPLPPPPSYDADITMSHRPSPPSVPPRPAMLPEDYMIESFDVDSCVDVCYKGCVRSGVVRWKGDAFNNEEGRLETSVIVELETSEAPPDGWKQSMEAGISGVDHTLSTVLVPLHAVRRDRRFAKDSSPLMGNGSGMNGYGGEEMRGQDFGSIDSGIETSKREPWGGTEELIGRMKGIQGHRNSCYLDSMLYTIFVQCSAFDSILTRRKLDGDIKEYDDLVRILSTEIVWPLRRFHYVRADHVMKFRKELEKAMPNIKGLTSEEKDPEEILSSLFKDVFKTNPYLNLINSKTGKVESTWLYHVVVDAGEWQGNIASSQHLLERSLRKDLTKLSECPQVFIMQLPRYGVTKLFDKIVPLEKIDLTPFINNTVFACAQCQKNPAELYCHECFLTKEALYGEVTFCAECFRSVHSREGLIDHADRPIPPPSRPSKKMTRYTFTLSGVLAIETSHYVSFVRSSQGRWLFFDSMADREGLQNGFNIPQVRECERVGPWLSLNGYQRLRSNPSSLPHDDPLVNRLLSDPYICIYTADQPTVTSSNATTSLLSKLTKLKI</sequence>
<evidence type="ECO:0000259" key="15">
    <source>
        <dbReference type="PROSITE" id="PS50235"/>
    </source>
</evidence>
<evidence type="ECO:0000256" key="5">
    <source>
        <dbReference type="ARBA" id="ARBA00012759"/>
    </source>
</evidence>
<feature type="region of interest" description="Disordered" evidence="14">
    <location>
        <begin position="409"/>
        <end position="522"/>
    </location>
</feature>
<dbReference type="Proteomes" id="UP000005239">
    <property type="component" value="Unassembled WGS sequence"/>
</dbReference>
<dbReference type="SUPFAM" id="SSF74924">
    <property type="entry name" value="Cap-Gly domain"/>
    <property type="match status" value="1"/>
</dbReference>
<keyword evidence="10" id="KW-0833">Ubl conjugation pathway</keyword>
<evidence type="ECO:0000313" key="18">
    <source>
        <dbReference type="Proteomes" id="UP000005239"/>
    </source>
</evidence>
<organism evidence="17 18">
    <name type="scientific">Pristionchus pacificus</name>
    <name type="common">Parasitic nematode worm</name>
    <dbReference type="NCBI Taxonomy" id="54126"/>
    <lineage>
        <taxon>Eukaryota</taxon>
        <taxon>Metazoa</taxon>
        <taxon>Ecdysozoa</taxon>
        <taxon>Nematoda</taxon>
        <taxon>Chromadorea</taxon>
        <taxon>Rhabditida</taxon>
        <taxon>Rhabditina</taxon>
        <taxon>Diplogasteromorpha</taxon>
        <taxon>Diplogasteroidea</taxon>
        <taxon>Neodiplogasteridae</taxon>
        <taxon>Pristionchus</taxon>
    </lineage>
</organism>
<dbReference type="Gene3D" id="3.90.70.10">
    <property type="entry name" value="Cysteine proteinases"/>
    <property type="match status" value="1"/>
</dbReference>
<dbReference type="Pfam" id="PF01302">
    <property type="entry name" value="CAP_GLY"/>
    <property type="match status" value="1"/>
</dbReference>
<keyword evidence="7" id="KW-0597">Phosphoprotein</keyword>
<dbReference type="InterPro" id="IPR028889">
    <property type="entry name" value="USP"/>
</dbReference>
<dbReference type="Pfam" id="PF00443">
    <property type="entry name" value="UCH"/>
    <property type="match status" value="1"/>
</dbReference>
<dbReference type="EnsemblMetazoa" id="PPA10280.1">
    <property type="protein sequence ID" value="PPA10280.1"/>
    <property type="gene ID" value="WBGene00099834"/>
</dbReference>
<feature type="domain" description="CAP-Gly" evidence="16">
    <location>
        <begin position="599"/>
        <end position="641"/>
    </location>
</feature>
<dbReference type="SMART" id="SM01052">
    <property type="entry name" value="CAP_GLY"/>
    <property type="match status" value="1"/>
</dbReference>
<dbReference type="PROSITE" id="PS50235">
    <property type="entry name" value="USP_3"/>
    <property type="match status" value="1"/>
</dbReference>
<keyword evidence="18" id="KW-1185">Reference proteome</keyword>
<dbReference type="GO" id="GO:0070536">
    <property type="term" value="P:protein K63-linked deubiquitination"/>
    <property type="evidence" value="ECO:0000318"/>
    <property type="project" value="GO_Central"/>
</dbReference>
<dbReference type="GO" id="GO:0004843">
    <property type="term" value="F:cysteine-type deubiquitinase activity"/>
    <property type="evidence" value="ECO:0000318"/>
    <property type="project" value="GO_Central"/>
</dbReference>